<dbReference type="PANTHER" id="PTHR19303">
    <property type="entry name" value="TRANSPOSON"/>
    <property type="match status" value="1"/>
</dbReference>
<dbReference type="AlphaFoldDB" id="A0AAQ6AN34"/>
<dbReference type="Gene3D" id="1.10.10.10">
    <property type="entry name" value="Winged helix-like DNA-binding domain superfamily/Winged helix DNA-binding domain"/>
    <property type="match status" value="1"/>
</dbReference>
<dbReference type="PROSITE" id="PS51253">
    <property type="entry name" value="HTH_CENPB"/>
    <property type="match status" value="1"/>
</dbReference>
<evidence type="ECO:0000259" key="6">
    <source>
        <dbReference type="PROSITE" id="PS51253"/>
    </source>
</evidence>
<dbReference type="PANTHER" id="PTHR19303:SF52">
    <property type="entry name" value="TIGGER TRANSPOSABLE ELEMENT-DERIVED PROTEIN 6"/>
    <property type="match status" value="1"/>
</dbReference>
<keyword evidence="8" id="KW-1185">Reference proteome</keyword>
<dbReference type="InterPro" id="IPR009057">
    <property type="entry name" value="Homeodomain-like_sf"/>
</dbReference>
<organism evidence="7 8">
    <name type="scientific">Amphiprion ocellaris</name>
    <name type="common">Clown anemonefish</name>
    <dbReference type="NCBI Taxonomy" id="80972"/>
    <lineage>
        <taxon>Eukaryota</taxon>
        <taxon>Metazoa</taxon>
        <taxon>Chordata</taxon>
        <taxon>Craniata</taxon>
        <taxon>Vertebrata</taxon>
        <taxon>Euteleostomi</taxon>
        <taxon>Actinopterygii</taxon>
        <taxon>Neopterygii</taxon>
        <taxon>Teleostei</taxon>
        <taxon>Neoteleostei</taxon>
        <taxon>Acanthomorphata</taxon>
        <taxon>Ovalentaria</taxon>
        <taxon>Pomacentridae</taxon>
        <taxon>Amphiprion</taxon>
    </lineage>
</organism>
<reference evidence="7 8" key="1">
    <citation type="submission" date="2022-01" db="EMBL/GenBank/DDBJ databases">
        <title>A chromosome-scale genome assembly of the false clownfish, Amphiprion ocellaris.</title>
        <authorList>
            <person name="Ryu T."/>
        </authorList>
    </citation>
    <scope>NUCLEOTIDE SEQUENCE [LARGE SCALE GENOMIC DNA]</scope>
</reference>
<dbReference type="GeneTree" id="ENSGT00940000163452"/>
<reference evidence="7" key="2">
    <citation type="submission" date="2025-08" db="UniProtKB">
        <authorList>
            <consortium name="Ensembl"/>
        </authorList>
    </citation>
    <scope>IDENTIFICATION</scope>
</reference>
<comment type="similarity">
    <text evidence="2">Belongs to the tigger transposable element derived protein family.</text>
</comment>
<feature type="region of interest" description="Disordered" evidence="5">
    <location>
        <begin position="1"/>
        <end position="20"/>
    </location>
</feature>
<dbReference type="Pfam" id="PF03184">
    <property type="entry name" value="DDE_1"/>
    <property type="match status" value="1"/>
</dbReference>
<protein>
    <recommendedName>
        <fullName evidence="6">HTH CENPB-type domain-containing protein</fullName>
    </recommendedName>
</protein>
<keyword evidence="3" id="KW-0238">DNA-binding</keyword>
<dbReference type="Ensembl" id="ENSAOCT00000052662.1">
    <property type="protein sequence ID" value="ENSAOCP00000078629.1"/>
    <property type="gene ID" value="ENSAOCG00000030686.1"/>
</dbReference>
<evidence type="ECO:0000256" key="5">
    <source>
        <dbReference type="SAM" id="MobiDB-lite"/>
    </source>
</evidence>
<dbReference type="Pfam" id="PF04218">
    <property type="entry name" value="CENP-B_N"/>
    <property type="match status" value="1"/>
</dbReference>
<evidence type="ECO:0000256" key="2">
    <source>
        <dbReference type="ARBA" id="ARBA00010881"/>
    </source>
</evidence>
<keyword evidence="4" id="KW-0539">Nucleus</keyword>
<evidence type="ECO:0000256" key="3">
    <source>
        <dbReference type="ARBA" id="ARBA00023125"/>
    </source>
</evidence>
<dbReference type="InterPro" id="IPR004875">
    <property type="entry name" value="DDE_SF_endonuclease_dom"/>
</dbReference>
<dbReference type="SMART" id="SM00674">
    <property type="entry name" value="CENPB"/>
    <property type="match status" value="1"/>
</dbReference>
<reference evidence="7" key="3">
    <citation type="submission" date="2025-09" db="UniProtKB">
        <authorList>
            <consortium name="Ensembl"/>
        </authorList>
    </citation>
    <scope>IDENTIFICATION</scope>
</reference>
<evidence type="ECO:0000313" key="7">
    <source>
        <dbReference type="Ensembl" id="ENSAOCP00000078629.1"/>
    </source>
</evidence>
<evidence type="ECO:0000313" key="8">
    <source>
        <dbReference type="Proteomes" id="UP001501940"/>
    </source>
</evidence>
<accession>A0AAQ6AN34</accession>
<sequence>MATKRSAPSRPSDTEPKRQRKTLTISKKVELLDMLKEGRSYAAVGRHYGINESSVCYIKKEENNIRTTAAMSFNKTAKRVITSRNKPIVRMESALALWISDCRKKNIPLDTIAICTKAKTLYETFAEKAGPLSASPTRPTLYNASKGWFDKFQKRFGLKSVSLHGEAASADRAGAAEYVNDTFKTTIEEGEYKPEQVFNMGEMGLFWKRMRSVTQPMDHGIIRAFKALYTRKALQNLVEAMDSDEDFSLKAYWHEYTIASCLLNIQRAIKETKSETLNACWKNLGPEVVHDYKGSSPDEVHHSAVDKAMKLAKLLGGDGFSDMTADDVFFCLHLFSLFNSTKEVSTLYEIDAYFSIAAKYFNI</sequence>
<name>A0AAQ6AN34_AMPOC</name>
<proteinExistence type="inferred from homology"/>
<dbReference type="InterPro" id="IPR006600">
    <property type="entry name" value="HTH_CenpB_DNA-bd_dom"/>
</dbReference>
<dbReference type="Gene3D" id="1.10.10.60">
    <property type="entry name" value="Homeodomain-like"/>
    <property type="match status" value="1"/>
</dbReference>
<dbReference type="InterPro" id="IPR036388">
    <property type="entry name" value="WH-like_DNA-bd_sf"/>
</dbReference>
<feature type="domain" description="HTH CENPB-type" evidence="6">
    <location>
        <begin position="79"/>
        <end position="162"/>
    </location>
</feature>
<dbReference type="Pfam" id="PF03221">
    <property type="entry name" value="HTH_Tnp_Tc5"/>
    <property type="match status" value="1"/>
</dbReference>
<evidence type="ECO:0000256" key="1">
    <source>
        <dbReference type="ARBA" id="ARBA00004123"/>
    </source>
</evidence>
<dbReference type="Proteomes" id="UP001501940">
    <property type="component" value="Chromosome 12"/>
</dbReference>
<dbReference type="GO" id="GO:0003677">
    <property type="term" value="F:DNA binding"/>
    <property type="evidence" value="ECO:0007669"/>
    <property type="project" value="UniProtKB-KW"/>
</dbReference>
<evidence type="ECO:0000256" key="4">
    <source>
        <dbReference type="ARBA" id="ARBA00023242"/>
    </source>
</evidence>
<comment type="subcellular location">
    <subcellularLocation>
        <location evidence="1">Nucleus</location>
    </subcellularLocation>
</comment>
<dbReference type="InterPro" id="IPR007889">
    <property type="entry name" value="HTH_Psq"/>
</dbReference>
<dbReference type="SUPFAM" id="SSF46689">
    <property type="entry name" value="Homeodomain-like"/>
    <property type="match status" value="2"/>
</dbReference>
<dbReference type="InterPro" id="IPR050863">
    <property type="entry name" value="CenT-Element_Derived"/>
</dbReference>
<dbReference type="GO" id="GO:0005634">
    <property type="term" value="C:nucleus"/>
    <property type="evidence" value="ECO:0007669"/>
    <property type="project" value="UniProtKB-SubCell"/>
</dbReference>